<accession>W5WCY1</accession>
<evidence type="ECO:0000313" key="17">
    <source>
        <dbReference type="EMBL" id="AHH99033.1"/>
    </source>
</evidence>
<dbReference type="InterPro" id="IPR001433">
    <property type="entry name" value="OxRdtase_FAD/NAD-bd"/>
</dbReference>
<organism evidence="17 18">
    <name type="scientific">Kutzneria albida DSM 43870</name>
    <dbReference type="NCBI Taxonomy" id="1449976"/>
    <lineage>
        <taxon>Bacteria</taxon>
        <taxon>Bacillati</taxon>
        <taxon>Actinomycetota</taxon>
        <taxon>Actinomycetes</taxon>
        <taxon>Pseudonocardiales</taxon>
        <taxon>Pseudonocardiaceae</taxon>
        <taxon>Kutzneria</taxon>
    </lineage>
</organism>
<dbReference type="PRINTS" id="PR00410">
    <property type="entry name" value="PHEHYDRXLASE"/>
</dbReference>
<keyword evidence="6" id="KW-0001">2Fe-2S</keyword>
<dbReference type="SUPFAM" id="SSF63380">
    <property type="entry name" value="Riboflavin synthase domain-like"/>
    <property type="match status" value="1"/>
</dbReference>
<keyword evidence="9" id="KW-0408">Iron</keyword>
<dbReference type="STRING" id="1449976.KALB_5672"/>
<evidence type="ECO:0000256" key="1">
    <source>
        <dbReference type="ARBA" id="ARBA00001970"/>
    </source>
</evidence>
<reference evidence="17 18" key="1">
    <citation type="journal article" date="2014" name="BMC Genomics">
        <title>Complete genome sequence of producer of the glycopeptide antibiotic Aculeximycin Kutzneria albida DSM 43870T, a representative of minor genus of Pseudonocardiaceae.</title>
        <authorList>
            <person name="Rebets Y."/>
            <person name="Tokovenko B."/>
            <person name="Lushchyk I."/>
            <person name="Ruckert C."/>
            <person name="Zaburannyi N."/>
            <person name="Bechthold A."/>
            <person name="Kalinowski J."/>
            <person name="Luzhetskyy A."/>
        </authorList>
    </citation>
    <scope>NUCLEOTIDE SEQUENCE [LARGE SCALE GENOMIC DNA]</scope>
    <source>
        <strain evidence="17">DSM 43870</strain>
    </source>
</reference>
<dbReference type="GO" id="GO:0046872">
    <property type="term" value="F:metal ion binding"/>
    <property type="evidence" value="ECO:0007669"/>
    <property type="project" value="UniProtKB-KW"/>
</dbReference>
<keyword evidence="5 14" id="KW-0561">Oxygen transport</keyword>
<keyword evidence="11" id="KW-0520">NAD</keyword>
<dbReference type="InterPro" id="IPR017927">
    <property type="entry name" value="FAD-bd_FR_type"/>
</dbReference>
<keyword evidence="4 14" id="KW-0349">Heme</keyword>
<evidence type="ECO:0000259" key="16">
    <source>
        <dbReference type="PROSITE" id="PS51384"/>
    </source>
</evidence>
<dbReference type="eggNOG" id="COG1017">
    <property type="taxonomic scope" value="Bacteria"/>
</dbReference>
<dbReference type="HOGENOM" id="CLU_003827_12_0_11"/>
<dbReference type="InterPro" id="IPR039261">
    <property type="entry name" value="FNR_nucleotide-bd"/>
</dbReference>
<dbReference type="PANTHER" id="PTHR43396:SF3">
    <property type="entry name" value="FLAVOHEMOPROTEIN"/>
    <property type="match status" value="1"/>
</dbReference>
<dbReference type="GO" id="GO:0005344">
    <property type="term" value="F:oxygen carrier activity"/>
    <property type="evidence" value="ECO:0007669"/>
    <property type="project" value="UniProtKB-KW"/>
</dbReference>
<dbReference type="InterPro" id="IPR012292">
    <property type="entry name" value="Globin/Proto"/>
</dbReference>
<dbReference type="GO" id="GO:0071500">
    <property type="term" value="P:cellular response to nitrosative stress"/>
    <property type="evidence" value="ECO:0007669"/>
    <property type="project" value="TreeGrafter"/>
</dbReference>
<feature type="domain" description="FAD-binding FR-type" evidence="16">
    <location>
        <begin position="181"/>
        <end position="291"/>
    </location>
</feature>
<dbReference type="GO" id="GO:0019825">
    <property type="term" value="F:oxygen binding"/>
    <property type="evidence" value="ECO:0007669"/>
    <property type="project" value="InterPro"/>
</dbReference>
<comment type="similarity">
    <text evidence="14">Belongs to the globin family.</text>
</comment>
<evidence type="ECO:0000256" key="12">
    <source>
        <dbReference type="ARBA" id="ARBA00048649"/>
    </source>
</evidence>
<dbReference type="Proteomes" id="UP000019225">
    <property type="component" value="Chromosome"/>
</dbReference>
<keyword evidence="7" id="KW-0479">Metal-binding</keyword>
<dbReference type="InterPro" id="IPR017938">
    <property type="entry name" value="Riboflavin_synthase-like_b-brl"/>
</dbReference>
<dbReference type="EC" id="1.14.12.17" evidence="3"/>
<dbReference type="EMBL" id="CP007155">
    <property type="protein sequence ID" value="AHH99033.1"/>
    <property type="molecule type" value="Genomic_DNA"/>
</dbReference>
<gene>
    <name evidence="17" type="ORF">KALB_5672</name>
</gene>
<evidence type="ECO:0000256" key="6">
    <source>
        <dbReference type="ARBA" id="ARBA00022714"/>
    </source>
</evidence>
<dbReference type="OrthoDB" id="9801223at2"/>
<dbReference type="Pfam" id="PF00042">
    <property type="entry name" value="Globin"/>
    <property type="match status" value="1"/>
</dbReference>
<dbReference type="Gene3D" id="3.40.50.80">
    <property type="entry name" value="Nucleotide-binding domain of ferredoxin-NADP reductase (FNR) module"/>
    <property type="match status" value="1"/>
</dbReference>
<dbReference type="GO" id="GO:0020037">
    <property type="term" value="F:heme binding"/>
    <property type="evidence" value="ECO:0007669"/>
    <property type="project" value="InterPro"/>
</dbReference>
<dbReference type="GO" id="GO:0046210">
    <property type="term" value="P:nitric oxide catabolic process"/>
    <property type="evidence" value="ECO:0007669"/>
    <property type="project" value="TreeGrafter"/>
</dbReference>
<dbReference type="SUPFAM" id="SSF52343">
    <property type="entry name" value="Ferredoxin reductase-like, C-terminal NADP-linked domain"/>
    <property type="match status" value="1"/>
</dbReference>
<dbReference type="Pfam" id="PF00970">
    <property type="entry name" value="FAD_binding_6"/>
    <property type="match status" value="1"/>
</dbReference>
<comment type="cofactor">
    <cofactor evidence="1">
        <name>heme b</name>
        <dbReference type="ChEBI" id="CHEBI:60344"/>
    </cofactor>
</comment>
<dbReference type="PRINTS" id="PR00371">
    <property type="entry name" value="FPNCR"/>
</dbReference>
<dbReference type="InterPro" id="IPR000971">
    <property type="entry name" value="Globin"/>
</dbReference>
<dbReference type="KEGG" id="kal:KALB_5672"/>
<comment type="similarity">
    <text evidence="2">In the C-terminal section; belongs to the flavoprotein pyridine nucleotide cytochrome reductase family.</text>
</comment>
<dbReference type="AlphaFoldDB" id="W5WCY1"/>
<keyword evidence="10" id="KW-0411">Iron-sulfur</keyword>
<keyword evidence="18" id="KW-1185">Reference proteome</keyword>
<dbReference type="PROSITE" id="PS51384">
    <property type="entry name" value="FAD_FR"/>
    <property type="match status" value="1"/>
</dbReference>
<dbReference type="InterPro" id="IPR009050">
    <property type="entry name" value="Globin-like_sf"/>
</dbReference>
<dbReference type="InterPro" id="IPR008333">
    <property type="entry name" value="Cbr1-like_FAD-bd_dom"/>
</dbReference>
<dbReference type="Gene3D" id="2.40.30.10">
    <property type="entry name" value="Translation factors"/>
    <property type="match status" value="1"/>
</dbReference>
<evidence type="ECO:0000256" key="13">
    <source>
        <dbReference type="ARBA" id="ARBA00049433"/>
    </source>
</evidence>
<evidence type="ECO:0000313" key="18">
    <source>
        <dbReference type="Proteomes" id="UP000019225"/>
    </source>
</evidence>
<evidence type="ECO:0000256" key="11">
    <source>
        <dbReference type="ARBA" id="ARBA00023027"/>
    </source>
</evidence>
<name>W5WCY1_9PSEU</name>
<dbReference type="eggNOG" id="COG1018">
    <property type="taxonomic scope" value="Bacteria"/>
</dbReference>
<dbReference type="Pfam" id="PF00175">
    <property type="entry name" value="NAD_binding_1"/>
    <property type="match status" value="1"/>
</dbReference>
<dbReference type="GO" id="GO:0008941">
    <property type="term" value="F:nitric oxide dioxygenase NAD(P)H activity"/>
    <property type="evidence" value="ECO:0007669"/>
    <property type="project" value="UniProtKB-EC"/>
</dbReference>
<evidence type="ECO:0000256" key="4">
    <source>
        <dbReference type="ARBA" id="ARBA00022617"/>
    </source>
</evidence>
<proteinExistence type="inferred from homology"/>
<evidence type="ECO:0000256" key="5">
    <source>
        <dbReference type="ARBA" id="ARBA00022621"/>
    </source>
</evidence>
<dbReference type="PROSITE" id="PS01033">
    <property type="entry name" value="GLOBIN"/>
    <property type="match status" value="1"/>
</dbReference>
<evidence type="ECO:0000256" key="2">
    <source>
        <dbReference type="ARBA" id="ARBA00006401"/>
    </source>
</evidence>
<dbReference type="CDD" id="cd06184">
    <property type="entry name" value="flavohem_like_fad_nad_binding"/>
    <property type="match status" value="1"/>
</dbReference>
<dbReference type="GO" id="GO:0071949">
    <property type="term" value="F:FAD binding"/>
    <property type="evidence" value="ECO:0007669"/>
    <property type="project" value="TreeGrafter"/>
</dbReference>
<dbReference type="FunFam" id="1.10.490.10:FF:000003">
    <property type="entry name" value="Flavohemoprotein"/>
    <property type="match status" value="1"/>
</dbReference>
<comment type="catalytic activity">
    <reaction evidence="12">
        <text>2 nitric oxide + NADH + 2 O2 = 2 nitrate + NAD(+) + H(+)</text>
        <dbReference type="Rhea" id="RHEA:19469"/>
        <dbReference type="ChEBI" id="CHEBI:15378"/>
        <dbReference type="ChEBI" id="CHEBI:15379"/>
        <dbReference type="ChEBI" id="CHEBI:16480"/>
        <dbReference type="ChEBI" id="CHEBI:17632"/>
        <dbReference type="ChEBI" id="CHEBI:57540"/>
        <dbReference type="ChEBI" id="CHEBI:57945"/>
        <dbReference type="EC" id="1.14.12.17"/>
    </reaction>
</comment>
<feature type="domain" description="Globin" evidence="15">
    <location>
        <begin position="30"/>
        <end position="169"/>
    </location>
</feature>
<protein>
    <recommendedName>
        <fullName evidence="3">nitric oxide dioxygenase</fullName>
        <ecNumber evidence="3">1.14.12.17</ecNumber>
    </recommendedName>
</protein>
<evidence type="ECO:0000256" key="10">
    <source>
        <dbReference type="ARBA" id="ARBA00023014"/>
    </source>
</evidence>
<evidence type="ECO:0000256" key="3">
    <source>
        <dbReference type="ARBA" id="ARBA00012229"/>
    </source>
</evidence>
<dbReference type="PANTHER" id="PTHR43396">
    <property type="entry name" value="FLAVOHEMOPROTEIN"/>
    <property type="match status" value="1"/>
</dbReference>
<keyword evidence="8" id="KW-0521">NADP</keyword>
<dbReference type="InterPro" id="IPR001709">
    <property type="entry name" value="Flavoprot_Pyr_Nucl_cyt_Rdtase"/>
</dbReference>
<evidence type="ECO:0000256" key="8">
    <source>
        <dbReference type="ARBA" id="ARBA00022857"/>
    </source>
</evidence>
<dbReference type="Gene3D" id="1.10.490.10">
    <property type="entry name" value="Globins"/>
    <property type="match status" value="1"/>
</dbReference>
<dbReference type="PATRIC" id="fig|1449976.3.peg.5695"/>
<evidence type="ECO:0000259" key="15">
    <source>
        <dbReference type="PROSITE" id="PS01033"/>
    </source>
</evidence>
<sequence length="426" mass="46376">MIPWSRWAAGPKLKGVSTTIPLPPARENPALSAASAKVLRSTLPAVREHAVEITTEFYSSMFAAHPELLDVFNQGNQASGRQRLALASAVVRFAESLLDQSSSEFAPFCQRISHKHVSLGIRAEQYPLVGHYLLNAVRKVLGAAVTHEVVAAWQEAYWLLACQLIAAEARLYERSGVDSSGVWRRWRVTKRQDEAVDAVSFTFVPDDGGTVPDFLPGQYISLAVDLPGGRRQIRQYSLSQGPGRGALRVTVRRVRGTGNAPSGAVSTWLHERVDNDDVVLLGPPAGENTLVGGDDPVVLVSAGIGITPMVSMLDQIARSQPTREVVAAHADRSPQRHALRAEVAHLTGALRSFRQQTWYETGADGPARTGLLEVDAIPLPERATAYLCGPLPFMRHVRDGLLRRGLPAERIRYEVFGPGMLDEPAS</sequence>
<comment type="catalytic activity">
    <reaction evidence="13">
        <text>2 nitric oxide + NADPH + 2 O2 = 2 nitrate + NADP(+) + H(+)</text>
        <dbReference type="Rhea" id="RHEA:19465"/>
        <dbReference type="ChEBI" id="CHEBI:15378"/>
        <dbReference type="ChEBI" id="CHEBI:15379"/>
        <dbReference type="ChEBI" id="CHEBI:16480"/>
        <dbReference type="ChEBI" id="CHEBI:17632"/>
        <dbReference type="ChEBI" id="CHEBI:57783"/>
        <dbReference type="ChEBI" id="CHEBI:58349"/>
        <dbReference type="EC" id="1.14.12.17"/>
    </reaction>
</comment>
<dbReference type="SUPFAM" id="SSF46458">
    <property type="entry name" value="Globin-like"/>
    <property type="match status" value="1"/>
</dbReference>
<evidence type="ECO:0000256" key="9">
    <source>
        <dbReference type="ARBA" id="ARBA00023004"/>
    </source>
</evidence>
<evidence type="ECO:0000256" key="14">
    <source>
        <dbReference type="RuleBase" id="RU000356"/>
    </source>
</evidence>
<dbReference type="GO" id="GO:0051537">
    <property type="term" value="F:2 iron, 2 sulfur cluster binding"/>
    <property type="evidence" value="ECO:0007669"/>
    <property type="project" value="UniProtKB-KW"/>
</dbReference>
<evidence type="ECO:0000256" key="7">
    <source>
        <dbReference type="ARBA" id="ARBA00022723"/>
    </source>
</evidence>
<keyword evidence="14" id="KW-0813">Transport</keyword>